<evidence type="ECO:0000313" key="4">
    <source>
        <dbReference type="EMBL" id="MFD1889308.1"/>
    </source>
</evidence>
<feature type="transmembrane region" description="Helical" evidence="1">
    <location>
        <begin position="57"/>
        <end position="75"/>
    </location>
</feature>
<gene>
    <name evidence="4" type="ORF">ACFSCS_03790</name>
</gene>
<dbReference type="RefSeq" id="WP_343872310.1">
    <property type="nucleotide sequence ID" value="NZ_BAAAIX010000007.1"/>
</dbReference>
<feature type="domain" description="Heparan-alpha-glucosaminide N-acetyltransferase catalytic" evidence="3">
    <location>
        <begin position="16"/>
        <end position="220"/>
    </location>
</feature>
<keyword evidence="1" id="KW-1133">Transmembrane helix</keyword>
<feature type="transmembrane region" description="Helical" evidence="1">
    <location>
        <begin position="286"/>
        <end position="307"/>
    </location>
</feature>
<keyword evidence="1" id="KW-0472">Membrane</keyword>
<feature type="transmembrane region" description="Helical" evidence="1">
    <location>
        <begin position="204"/>
        <end position="228"/>
    </location>
</feature>
<keyword evidence="1" id="KW-0812">Transmembrane</keyword>
<dbReference type="EMBL" id="JBHUFZ010000008">
    <property type="protein sequence ID" value="MFD1889308.1"/>
    <property type="molecule type" value="Genomic_DNA"/>
</dbReference>
<dbReference type="InterPro" id="IPR012429">
    <property type="entry name" value="HGSNAT_cat"/>
</dbReference>
<sequence>MSDPEPGADRLAAPGRLAGVDLARGLAVLGMFAAHLLDLPELDWNRPATLPGLATGHASVLFALLAGVSLALVGTASRTDRGNRLRLACRALVIWALGLAVVGTGVPVEVILPAYGLLFLVATGLLGRSVTTLLQVATVLGLLGPPLVLALDEWLWPRIPDGGAWQDRLGWAYPAPVWACYLAGGMAVGLLLRHPARRTPKALAELAVAGALLAVLGHALLGTLAGLATATDRRPGSPAWWLRALDDAPHSDGIGEVVASSGLALLTLAACLLLCRTPMALLAWPLRAVGSMPLTAYVAHLLAWAGWLHLNPTGEAEAVAAFRALHPFWPTVALTLAACSLWTALLGRGPLEQLVRVLSGRLAGVVERPTTT</sequence>
<evidence type="ECO:0000259" key="3">
    <source>
        <dbReference type="Pfam" id="PF07786"/>
    </source>
</evidence>
<protein>
    <submittedName>
        <fullName evidence="4">Heparan-alpha-glucosaminide N-acetyltransferase domain-containing protein</fullName>
    </submittedName>
</protein>
<feature type="transmembrane region" description="Helical" evidence="1">
    <location>
        <begin position="327"/>
        <end position="346"/>
    </location>
</feature>
<dbReference type="Pfam" id="PF04235">
    <property type="entry name" value="DUF418"/>
    <property type="match status" value="1"/>
</dbReference>
<reference evidence="5" key="1">
    <citation type="journal article" date="2019" name="Int. J. Syst. Evol. Microbiol.">
        <title>The Global Catalogue of Microorganisms (GCM) 10K type strain sequencing project: providing services to taxonomists for standard genome sequencing and annotation.</title>
        <authorList>
            <consortium name="The Broad Institute Genomics Platform"/>
            <consortium name="The Broad Institute Genome Sequencing Center for Infectious Disease"/>
            <person name="Wu L."/>
            <person name="Ma J."/>
        </authorList>
    </citation>
    <scope>NUCLEOTIDE SEQUENCE [LARGE SCALE GENOMIC DNA]</scope>
    <source>
        <strain evidence="5">CAIM 431</strain>
    </source>
</reference>
<feature type="transmembrane region" description="Helical" evidence="1">
    <location>
        <begin position="253"/>
        <end position="274"/>
    </location>
</feature>
<feature type="transmembrane region" description="Helical" evidence="1">
    <location>
        <begin position="171"/>
        <end position="192"/>
    </location>
</feature>
<accession>A0ABW4RV83</accession>
<feature type="transmembrane region" description="Helical" evidence="1">
    <location>
        <begin position="87"/>
        <end position="104"/>
    </location>
</feature>
<feature type="domain" description="DUF418" evidence="2">
    <location>
        <begin position="259"/>
        <end position="358"/>
    </location>
</feature>
<dbReference type="InterPro" id="IPR007349">
    <property type="entry name" value="DUF418"/>
</dbReference>
<proteinExistence type="predicted"/>
<comment type="caution">
    <text evidence="4">The sequence shown here is derived from an EMBL/GenBank/DDBJ whole genome shotgun (WGS) entry which is preliminary data.</text>
</comment>
<feature type="transmembrane region" description="Helical" evidence="1">
    <location>
        <begin position="133"/>
        <end position="151"/>
    </location>
</feature>
<evidence type="ECO:0000259" key="2">
    <source>
        <dbReference type="Pfam" id="PF04235"/>
    </source>
</evidence>
<evidence type="ECO:0000313" key="5">
    <source>
        <dbReference type="Proteomes" id="UP001597326"/>
    </source>
</evidence>
<dbReference type="Pfam" id="PF07786">
    <property type="entry name" value="HGSNAT_cat"/>
    <property type="match status" value="1"/>
</dbReference>
<evidence type="ECO:0000256" key="1">
    <source>
        <dbReference type="SAM" id="Phobius"/>
    </source>
</evidence>
<feature type="transmembrane region" description="Helical" evidence="1">
    <location>
        <begin position="110"/>
        <end position="126"/>
    </location>
</feature>
<dbReference type="Proteomes" id="UP001597326">
    <property type="component" value="Unassembled WGS sequence"/>
</dbReference>
<keyword evidence="5" id="KW-1185">Reference proteome</keyword>
<organism evidence="4 5">
    <name type="scientific">Luteococcus peritonei</name>
    <dbReference type="NCBI Taxonomy" id="88874"/>
    <lineage>
        <taxon>Bacteria</taxon>
        <taxon>Bacillati</taxon>
        <taxon>Actinomycetota</taxon>
        <taxon>Actinomycetes</taxon>
        <taxon>Propionibacteriales</taxon>
        <taxon>Propionibacteriaceae</taxon>
        <taxon>Luteococcus</taxon>
    </lineage>
</organism>
<name>A0ABW4RV83_9ACTN</name>